<sequence precursor="true">MKKFTVMFSLFLALGALALSTGCTKDDPARPTADTKKAADDHGHAHGEHGHRAGPHDGVVADWGGGKFHVEFTVDHSQQEATVYILGDDEKTPAPISAEEIQLSIKDPVMQVALKASPQEGDAEGSASRFVGTNEGLGVVQEYEGTITGVVDGTPYSGDFQEEAHGDHEH</sequence>
<evidence type="ECO:0000256" key="2">
    <source>
        <dbReference type="SAM" id="SignalP"/>
    </source>
</evidence>
<proteinExistence type="predicted"/>
<reference evidence="3 4" key="1">
    <citation type="submission" date="2019-02" db="EMBL/GenBank/DDBJ databases">
        <title>Deep-cultivation of Planctomycetes and their phenomic and genomic characterization uncovers novel biology.</title>
        <authorList>
            <person name="Wiegand S."/>
            <person name="Jogler M."/>
            <person name="Boedeker C."/>
            <person name="Pinto D."/>
            <person name="Vollmers J."/>
            <person name="Rivas-Marin E."/>
            <person name="Kohn T."/>
            <person name="Peeters S.H."/>
            <person name="Heuer A."/>
            <person name="Rast P."/>
            <person name="Oberbeckmann S."/>
            <person name="Bunk B."/>
            <person name="Jeske O."/>
            <person name="Meyerdierks A."/>
            <person name="Storesund J.E."/>
            <person name="Kallscheuer N."/>
            <person name="Luecker S."/>
            <person name="Lage O.M."/>
            <person name="Pohl T."/>
            <person name="Merkel B.J."/>
            <person name="Hornburger P."/>
            <person name="Mueller R.-W."/>
            <person name="Bruemmer F."/>
            <person name="Labrenz M."/>
            <person name="Spormann A.M."/>
            <person name="Op den Camp H."/>
            <person name="Overmann J."/>
            <person name="Amann R."/>
            <person name="Jetten M.S.M."/>
            <person name="Mascher T."/>
            <person name="Medema M.H."/>
            <person name="Devos D.P."/>
            <person name="Kaster A.-K."/>
            <person name="Ovreas L."/>
            <person name="Rohde M."/>
            <person name="Galperin M.Y."/>
            <person name="Jogler C."/>
        </authorList>
    </citation>
    <scope>NUCLEOTIDE SEQUENCE [LARGE SCALE GENOMIC DNA]</scope>
    <source>
        <strain evidence="3 4">Pla85_3_4</strain>
    </source>
</reference>
<evidence type="ECO:0000313" key="3">
    <source>
        <dbReference type="EMBL" id="QDU92560.1"/>
    </source>
</evidence>
<evidence type="ECO:0008006" key="5">
    <source>
        <dbReference type="Google" id="ProtNLM"/>
    </source>
</evidence>
<feature type="signal peptide" evidence="2">
    <location>
        <begin position="1"/>
        <end position="18"/>
    </location>
</feature>
<evidence type="ECO:0000313" key="4">
    <source>
        <dbReference type="Proteomes" id="UP000317648"/>
    </source>
</evidence>
<accession>A0A518DL55</accession>
<feature type="compositionally biased region" description="Basic and acidic residues" evidence="1">
    <location>
        <begin position="24"/>
        <end position="55"/>
    </location>
</feature>
<feature type="chain" id="PRO_5022227965" description="Nickel uptake substrate-specific transmembrane region" evidence="2">
    <location>
        <begin position="19"/>
        <end position="170"/>
    </location>
</feature>
<dbReference type="AlphaFoldDB" id="A0A518DL55"/>
<keyword evidence="2" id="KW-0732">Signal</keyword>
<protein>
    <recommendedName>
        <fullName evidence="5">Nickel uptake substrate-specific transmembrane region</fullName>
    </recommendedName>
</protein>
<keyword evidence="4" id="KW-1185">Reference proteome</keyword>
<dbReference type="Proteomes" id="UP000317648">
    <property type="component" value="Chromosome"/>
</dbReference>
<dbReference type="EMBL" id="CP036433">
    <property type="protein sequence ID" value="QDU92560.1"/>
    <property type="molecule type" value="Genomic_DNA"/>
</dbReference>
<name>A0A518DL55_9BACT</name>
<organism evidence="3 4">
    <name type="scientific">Lignipirellula cremea</name>
    <dbReference type="NCBI Taxonomy" id="2528010"/>
    <lineage>
        <taxon>Bacteria</taxon>
        <taxon>Pseudomonadati</taxon>
        <taxon>Planctomycetota</taxon>
        <taxon>Planctomycetia</taxon>
        <taxon>Pirellulales</taxon>
        <taxon>Pirellulaceae</taxon>
        <taxon>Lignipirellula</taxon>
    </lineage>
</organism>
<feature type="region of interest" description="Disordered" evidence="1">
    <location>
        <begin position="23"/>
        <end position="59"/>
    </location>
</feature>
<evidence type="ECO:0000256" key="1">
    <source>
        <dbReference type="SAM" id="MobiDB-lite"/>
    </source>
</evidence>
<dbReference type="KEGG" id="lcre:Pla8534_03080"/>
<dbReference type="RefSeq" id="WP_231756501.1">
    <property type="nucleotide sequence ID" value="NZ_CP036433.1"/>
</dbReference>
<dbReference type="PROSITE" id="PS51257">
    <property type="entry name" value="PROKAR_LIPOPROTEIN"/>
    <property type="match status" value="1"/>
</dbReference>
<gene>
    <name evidence="3" type="ORF">Pla8534_03080</name>
</gene>